<dbReference type="PIRSF" id="PIRSF034888">
    <property type="entry name" value="P-loop_UCP034888"/>
    <property type="match status" value="1"/>
</dbReference>
<proteinExistence type="predicted"/>
<sequence>MINFIRIENFKSLRNVALNLKNLNLFMGLNSMGKSSVIQSLLMLRQSYIRDNSIKNLYINNELVSLGNSKDVFYQDADPDDSIKYTLENNTSSFSVKYKYKEDVDVLSGDILSAKNEKNLALFTKSFHYLAADHISPAKTYNAANAANNIYNQLGNNGENAPYYLAKLSGKKLLNTKLHHNKAKSNLIAHELDAWMSEISPGATILSEEISELGIVKMSIEFEKKYETTLKSGEKKITSEFTNPYSPVNVGFGIPYVLPLILTLLISQPGDLVLIENPESHLHPRGQAELGKLIALASQSGVQIICETHSDHIINGIRVAVKENNIDSNKVRLFYFDKNETTKLETEVTPINVDKNGELDSYPTGLLDEWGNLMAKLF</sequence>
<feature type="domain" description="DUF3696" evidence="1">
    <location>
        <begin position="326"/>
        <end position="377"/>
    </location>
</feature>
<evidence type="ECO:0000259" key="1">
    <source>
        <dbReference type="Pfam" id="PF12476"/>
    </source>
</evidence>
<evidence type="ECO:0000313" key="3">
    <source>
        <dbReference type="EMBL" id="QQA01804.1"/>
    </source>
</evidence>
<dbReference type="EMBL" id="CP064936">
    <property type="protein sequence ID" value="QQA01804.1"/>
    <property type="molecule type" value="Genomic_DNA"/>
</dbReference>
<dbReference type="PANTHER" id="PTHR43581">
    <property type="entry name" value="ATP/GTP PHOSPHATASE"/>
    <property type="match status" value="1"/>
</dbReference>
<dbReference type="GO" id="GO:0005524">
    <property type="term" value="F:ATP binding"/>
    <property type="evidence" value="ECO:0007669"/>
    <property type="project" value="InterPro"/>
</dbReference>
<evidence type="ECO:0000259" key="2">
    <source>
        <dbReference type="Pfam" id="PF13304"/>
    </source>
</evidence>
<dbReference type="SUPFAM" id="SSF52540">
    <property type="entry name" value="P-loop containing nucleoside triphosphate hydrolases"/>
    <property type="match status" value="1"/>
</dbReference>
<name>A0A7T3REY4_9SPIR</name>
<dbReference type="Gene3D" id="3.40.50.300">
    <property type="entry name" value="P-loop containing nucleotide triphosphate hydrolases"/>
    <property type="match status" value="1"/>
</dbReference>
<dbReference type="RefSeq" id="WP_198443343.1">
    <property type="nucleotide sequence ID" value="NZ_CP064936.1"/>
</dbReference>
<reference evidence="3 4" key="1">
    <citation type="submission" date="2020-11" db="EMBL/GenBank/DDBJ databases">
        <title>Treponema Peruensis nv. sp., first commensal Treponema isolated from human feces.</title>
        <authorList>
            <person name="Belkhou C."/>
            <person name="Raes J."/>
        </authorList>
    </citation>
    <scope>NUCLEOTIDE SEQUENCE [LARGE SCALE GENOMIC DNA]</scope>
    <source>
        <strain evidence="3 4">RCC2812</strain>
    </source>
</reference>
<gene>
    <name evidence="3" type="ORF">IWA51_04130</name>
</gene>
<dbReference type="InterPro" id="IPR014592">
    <property type="entry name" value="P-loop_UCP034888"/>
</dbReference>
<dbReference type="InterPro" id="IPR003959">
    <property type="entry name" value="ATPase_AAA_core"/>
</dbReference>
<evidence type="ECO:0000313" key="4">
    <source>
        <dbReference type="Proteomes" id="UP000595224"/>
    </source>
</evidence>
<protein>
    <submittedName>
        <fullName evidence="3">DUF3696 domain-containing protein</fullName>
    </submittedName>
</protein>
<accession>A0A7T3REY4</accession>
<dbReference type="AlphaFoldDB" id="A0A7T3REY4"/>
<dbReference type="Pfam" id="PF12476">
    <property type="entry name" value="DUF3696"/>
    <property type="match status" value="1"/>
</dbReference>
<dbReference type="InterPro" id="IPR027417">
    <property type="entry name" value="P-loop_NTPase"/>
</dbReference>
<dbReference type="Pfam" id="PF13304">
    <property type="entry name" value="AAA_21"/>
    <property type="match status" value="1"/>
</dbReference>
<feature type="domain" description="ATPase AAA-type core" evidence="2">
    <location>
        <begin position="24"/>
        <end position="315"/>
    </location>
</feature>
<dbReference type="GO" id="GO:0016887">
    <property type="term" value="F:ATP hydrolysis activity"/>
    <property type="evidence" value="ECO:0007669"/>
    <property type="project" value="InterPro"/>
</dbReference>
<dbReference type="InterPro" id="IPR022532">
    <property type="entry name" value="DUF3696"/>
</dbReference>
<organism evidence="3 4">
    <name type="scientific">Treponema peruense</name>
    <dbReference type="NCBI Taxonomy" id="2787628"/>
    <lineage>
        <taxon>Bacteria</taxon>
        <taxon>Pseudomonadati</taxon>
        <taxon>Spirochaetota</taxon>
        <taxon>Spirochaetia</taxon>
        <taxon>Spirochaetales</taxon>
        <taxon>Treponemataceae</taxon>
        <taxon>Treponema</taxon>
    </lineage>
</organism>
<dbReference type="KEGG" id="tper:IWA51_04130"/>
<dbReference type="Proteomes" id="UP000595224">
    <property type="component" value="Chromosome"/>
</dbReference>
<dbReference type="InterPro" id="IPR051396">
    <property type="entry name" value="Bact_Antivir_Def_Nuclease"/>
</dbReference>
<dbReference type="PANTHER" id="PTHR43581:SF2">
    <property type="entry name" value="EXCINUCLEASE ATPASE SUBUNIT"/>
    <property type="match status" value="1"/>
</dbReference>
<keyword evidence="4" id="KW-1185">Reference proteome</keyword>